<name>A0A8H7UVH5_9FUNG</name>
<keyword evidence="4 10" id="KW-0498">Mitosis</keyword>
<organism evidence="14 15">
    <name type="scientific">Mucor saturninus</name>
    <dbReference type="NCBI Taxonomy" id="64648"/>
    <lineage>
        <taxon>Eukaryota</taxon>
        <taxon>Fungi</taxon>
        <taxon>Fungi incertae sedis</taxon>
        <taxon>Mucoromycota</taxon>
        <taxon>Mucoromycotina</taxon>
        <taxon>Mucoromycetes</taxon>
        <taxon>Mucorales</taxon>
        <taxon>Mucorineae</taxon>
        <taxon>Mucoraceae</taxon>
        <taxon>Mucor</taxon>
    </lineage>
</organism>
<evidence type="ECO:0000313" key="15">
    <source>
        <dbReference type="Proteomes" id="UP000603453"/>
    </source>
</evidence>
<evidence type="ECO:0000256" key="2">
    <source>
        <dbReference type="ARBA" id="ARBA00022454"/>
    </source>
</evidence>
<dbReference type="InterPro" id="IPR055260">
    <property type="entry name" value="Ndc80_CH"/>
</dbReference>
<dbReference type="GO" id="GO:0031262">
    <property type="term" value="C:Ndc80 complex"/>
    <property type="evidence" value="ECO:0007669"/>
    <property type="project" value="UniProtKB-UniRule"/>
</dbReference>
<keyword evidence="9 10" id="KW-0137">Centromere</keyword>
<comment type="caution">
    <text evidence="14">The sequence shown here is derived from an EMBL/GenBank/DDBJ whole genome shotgun (WGS) entry which is preliminary data.</text>
</comment>
<evidence type="ECO:0000256" key="3">
    <source>
        <dbReference type="ARBA" id="ARBA00022618"/>
    </source>
</evidence>
<evidence type="ECO:0000256" key="5">
    <source>
        <dbReference type="ARBA" id="ARBA00022838"/>
    </source>
</evidence>
<keyword evidence="7 10" id="KW-0539">Nucleus</keyword>
<evidence type="ECO:0000259" key="13">
    <source>
        <dbReference type="Pfam" id="PF03801"/>
    </source>
</evidence>
<dbReference type="EMBL" id="JAEPRD010000227">
    <property type="protein sequence ID" value="KAG2193583.1"/>
    <property type="molecule type" value="Genomic_DNA"/>
</dbReference>
<evidence type="ECO:0000313" key="14">
    <source>
        <dbReference type="EMBL" id="KAG2193583.1"/>
    </source>
</evidence>
<evidence type="ECO:0000256" key="11">
    <source>
        <dbReference type="SAM" id="Coils"/>
    </source>
</evidence>
<evidence type="ECO:0000256" key="10">
    <source>
        <dbReference type="RuleBase" id="RU368072"/>
    </source>
</evidence>
<dbReference type="InterPro" id="IPR005550">
    <property type="entry name" value="Kinetochore_Ndc80"/>
</dbReference>
<evidence type="ECO:0000256" key="6">
    <source>
        <dbReference type="ARBA" id="ARBA00023054"/>
    </source>
</evidence>
<dbReference type="Pfam" id="PF03801">
    <property type="entry name" value="Ndc80_HEC"/>
    <property type="match status" value="1"/>
</dbReference>
<proteinExistence type="inferred from homology"/>
<dbReference type="PANTHER" id="PTHR10643">
    <property type="entry name" value="KINETOCHORE PROTEIN NDC80"/>
    <property type="match status" value="1"/>
</dbReference>
<feature type="coiled-coil region" evidence="11">
    <location>
        <begin position="228"/>
        <end position="273"/>
    </location>
</feature>
<dbReference type="InterPro" id="IPR038273">
    <property type="entry name" value="Ndc80_sf"/>
</dbReference>
<dbReference type="GO" id="GO:0051301">
    <property type="term" value="P:cell division"/>
    <property type="evidence" value="ECO:0007669"/>
    <property type="project" value="UniProtKB-UniRule"/>
</dbReference>
<feature type="coiled-coil region" evidence="11">
    <location>
        <begin position="298"/>
        <end position="339"/>
    </location>
</feature>
<dbReference type="GO" id="GO:0051315">
    <property type="term" value="P:attachment of mitotic spindle microtubules to kinetochore"/>
    <property type="evidence" value="ECO:0007669"/>
    <property type="project" value="UniProtKB-UniRule"/>
</dbReference>
<keyword evidence="2 10" id="KW-0158">Chromosome</keyword>
<dbReference type="Gene3D" id="1.10.287.1490">
    <property type="match status" value="1"/>
</dbReference>
<feature type="compositionally biased region" description="Polar residues" evidence="12">
    <location>
        <begin position="1"/>
        <end position="11"/>
    </location>
</feature>
<gene>
    <name evidence="14" type="ORF">INT47_006649</name>
</gene>
<evidence type="ECO:0000256" key="4">
    <source>
        <dbReference type="ARBA" id="ARBA00022776"/>
    </source>
</evidence>
<protein>
    <recommendedName>
        <fullName evidence="10">Kinetochore protein NDC80</fullName>
    </recommendedName>
</protein>
<dbReference type="GO" id="GO:0005634">
    <property type="term" value="C:nucleus"/>
    <property type="evidence" value="ECO:0007669"/>
    <property type="project" value="UniProtKB-SubCell"/>
</dbReference>
<dbReference type="AlphaFoldDB" id="A0A8H7UVH5"/>
<comment type="similarity">
    <text evidence="1 10">Belongs to the NDC80/HEC1 family.</text>
</comment>
<keyword evidence="3 10" id="KW-0132">Cell division</keyword>
<keyword evidence="8 10" id="KW-0131">Cell cycle</keyword>
<keyword evidence="15" id="KW-1185">Reference proteome</keyword>
<reference evidence="14" key="1">
    <citation type="submission" date="2020-12" db="EMBL/GenBank/DDBJ databases">
        <title>Metabolic potential, ecology and presence of endohyphal bacteria is reflected in genomic diversity of Mucoromycotina.</title>
        <authorList>
            <person name="Muszewska A."/>
            <person name="Okrasinska A."/>
            <person name="Steczkiewicz K."/>
            <person name="Drgas O."/>
            <person name="Orlowska M."/>
            <person name="Perlinska-Lenart U."/>
            <person name="Aleksandrzak-Piekarczyk T."/>
            <person name="Szatraj K."/>
            <person name="Zielenkiewicz U."/>
            <person name="Pilsyk S."/>
            <person name="Malc E."/>
            <person name="Mieczkowski P."/>
            <person name="Kruszewska J.S."/>
            <person name="Biernat P."/>
            <person name="Pawlowska J."/>
        </authorList>
    </citation>
    <scope>NUCLEOTIDE SEQUENCE</scope>
    <source>
        <strain evidence="14">WA0000017839</strain>
    </source>
</reference>
<keyword evidence="5 10" id="KW-0995">Kinetochore</keyword>
<dbReference type="PANTHER" id="PTHR10643:SF2">
    <property type="entry name" value="KINETOCHORE PROTEIN NDC80 HOMOLOG"/>
    <property type="match status" value="1"/>
</dbReference>
<evidence type="ECO:0000256" key="1">
    <source>
        <dbReference type="ARBA" id="ARBA00007050"/>
    </source>
</evidence>
<dbReference type="OrthoDB" id="7459479at2759"/>
<feature type="coiled-coil region" evidence="11">
    <location>
        <begin position="427"/>
        <end position="500"/>
    </location>
</feature>
<feature type="domain" description="Kinetochore protein Ndc80 CH" evidence="13">
    <location>
        <begin position="71"/>
        <end position="191"/>
    </location>
</feature>
<comment type="subcellular location">
    <subcellularLocation>
        <location evidence="10">Chromosome</location>
        <location evidence="10">Centromere</location>
        <location evidence="10">Kinetochore</location>
    </subcellularLocation>
    <subcellularLocation>
        <location evidence="10">Nucleus</location>
    </subcellularLocation>
</comment>
<dbReference type="Gene3D" id="1.10.418.30">
    <property type="entry name" value="Ncd80 complex, Ncd80 subunit"/>
    <property type="match status" value="1"/>
</dbReference>
<comment type="function">
    <text evidence="10">Acts as a component of the essential kinetochore-associated NDC80 complex, which is required for chromosome segregation and spindle checkpoint activity.</text>
</comment>
<evidence type="ECO:0000256" key="12">
    <source>
        <dbReference type="SAM" id="MobiDB-lite"/>
    </source>
</evidence>
<evidence type="ECO:0000256" key="9">
    <source>
        <dbReference type="ARBA" id="ARBA00023328"/>
    </source>
</evidence>
<feature type="region of interest" description="Disordered" evidence="12">
    <location>
        <begin position="1"/>
        <end position="38"/>
    </location>
</feature>
<keyword evidence="6 11" id="KW-0175">Coiled coil</keyword>
<evidence type="ECO:0000256" key="8">
    <source>
        <dbReference type="ARBA" id="ARBA00023306"/>
    </source>
</evidence>
<accession>A0A8H7UVH5</accession>
<evidence type="ECO:0000256" key="7">
    <source>
        <dbReference type="ARBA" id="ARBA00023242"/>
    </source>
</evidence>
<comment type="subunit">
    <text evidence="10">Component of the NDC80 complex.</text>
</comment>
<sequence length="590" mass="68687">MSIKRSTQSDPNLARKKINVRGPPNNSEVTHFPVERPTPPDSLLSLREGLFDDIQESLDELNGTLNKQKVEVQPGRHSIDQKYIKEPEVQRKYCATIKAYLRETDYDGIEPATSRSVSSLEFQAVFKFLIGRILPNHVFAKKFEDEVLELLRDLKCPLLSMITPATLRSIGTLHAHPTFFALLFWLTECSRQVDLTTETIREQERIEHPMQIFRQYSIGVYHKHQSGNQDLSELNEKLREDCDNLLNLRRDEIEALVSEVAAFKTKIEDASKATSRLEDLNRQNVILHEDVQKYKDYIDRTKDRSNQYKTMNSRLEDELEDLQIALRNTQNEIKDIEDKWAARNIILEKVIQTNEGLEKFRSDFTAVTQKFEETNKEDESVQKDYKKHINEIERKVAEFNIIAGEESIILNRDDLDRNDTNWGSENLSRLAAKKEKFKAEILQLVQDTTQSRVTLSEMIGMNKKRQSAIKEDEEEFERKKKILEEAYKSLELKQARFKQQDELITTRRRELVAAAKVSFNEAEGRLVTIRLDLTATKDKVEKVETEINKKLQEINETIPEKLEDVKKKQVSHEEKMIALVQDAANRLNLE</sequence>
<dbReference type="Proteomes" id="UP000603453">
    <property type="component" value="Unassembled WGS sequence"/>
</dbReference>